<name>A0ABU4L2H8_9ACTN</name>
<organism evidence="2 3">
    <name type="scientific">Streptomyces griseiscabiei</name>
    <dbReference type="NCBI Taxonomy" id="2993540"/>
    <lineage>
        <taxon>Bacteria</taxon>
        <taxon>Bacillati</taxon>
        <taxon>Actinomycetota</taxon>
        <taxon>Actinomycetes</taxon>
        <taxon>Kitasatosporales</taxon>
        <taxon>Streptomycetaceae</taxon>
        <taxon>Streptomyces</taxon>
    </lineage>
</organism>
<gene>
    <name evidence="2" type="ORF">PV517_14645</name>
</gene>
<dbReference type="RefSeq" id="WP_179203165.1">
    <property type="nucleotide sequence ID" value="NZ_JAGJBZ010000001.1"/>
</dbReference>
<comment type="caution">
    <text evidence="2">The sequence shown here is derived from an EMBL/GenBank/DDBJ whole genome shotgun (WGS) entry which is preliminary data.</text>
</comment>
<evidence type="ECO:0000313" key="2">
    <source>
        <dbReference type="EMBL" id="MDX2909937.1"/>
    </source>
</evidence>
<feature type="compositionally biased region" description="Gly residues" evidence="1">
    <location>
        <begin position="37"/>
        <end position="46"/>
    </location>
</feature>
<evidence type="ECO:0000256" key="1">
    <source>
        <dbReference type="SAM" id="MobiDB-lite"/>
    </source>
</evidence>
<sequence>MATNTGRGFRRGSVSRRSQVLNPRTGTWTKRGDKGRFMGGKAGGAFKGVRREK</sequence>
<keyword evidence="3" id="KW-1185">Reference proteome</keyword>
<reference evidence="2 3" key="1">
    <citation type="journal article" date="2023" name="Microb. Genom.">
        <title>Mesoterricola silvestris gen. nov., sp. nov., Mesoterricola sediminis sp. nov., Geothrix oryzae sp. nov., Geothrix edaphica sp. nov., Geothrix rubra sp. nov., and Geothrix limicola sp. nov., six novel members of Acidobacteriota isolated from soils.</title>
        <authorList>
            <person name="Weisberg A.J."/>
            <person name="Pearce E."/>
            <person name="Kramer C.G."/>
            <person name="Chang J.H."/>
            <person name="Clarke C.R."/>
        </authorList>
    </citation>
    <scope>NUCLEOTIDE SEQUENCE [LARGE SCALE GENOMIC DNA]</scope>
    <source>
        <strain evidence="2 3">NRRL_B-2795</strain>
    </source>
</reference>
<proteinExistence type="predicted"/>
<feature type="region of interest" description="Disordered" evidence="1">
    <location>
        <begin position="1"/>
        <end position="53"/>
    </location>
</feature>
<dbReference type="Proteomes" id="UP001271723">
    <property type="component" value="Unassembled WGS sequence"/>
</dbReference>
<evidence type="ECO:0000313" key="3">
    <source>
        <dbReference type="Proteomes" id="UP001271723"/>
    </source>
</evidence>
<feature type="compositionally biased region" description="Polar residues" evidence="1">
    <location>
        <begin position="19"/>
        <end position="28"/>
    </location>
</feature>
<protein>
    <submittedName>
        <fullName evidence="2">Uncharacterized protein</fullName>
    </submittedName>
</protein>
<dbReference type="EMBL" id="JARAVY010000005">
    <property type="protein sequence ID" value="MDX2909937.1"/>
    <property type="molecule type" value="Genomic_DNA"/>
</dbReference>
<accession>A0ABU4L2H8</accession>